<name>A0A4Y2EHF4_ARAVE</name>
<protein>
    <submittedName>
        <fullName evidence="1">Uncharacterized protein</fullName>
    </submittedName>
</protein>
<dbReference type="Proteomes" id="UP000499080">
    <property type="component" value="Unassembled WGS sequence"/>
</dbReference>
<accession>A0A4Y2EHF4</accession>
<gene>
    <name evidence="1" type="ORF">AVEN_265018_1</name>
</gene>
<keyword evidence="2" id="KW-1185">Reference proteome</keyword>
<sequence length="95" mass="10255">MDSPYMTHPAAKGGAGFDWKEPIGGGLEVFAYGSGINDRIGAAMVADDCESHSLGLLEDTRWGERLLEVFVRPVKLACGGTFRRYDFVGPLCATE</sequence>
<evidence type="ECO:0000313" key="2">
    <source>
        <dbReference type="Proteomes" id="UP000499080"/>
    </source>
</evidence>
<dbReference type="AlphaFoldDB" id="A0A4Y2EHF4"/>
<dbReference type="EMBL" id="BGPR01000614">
    <property type="protein sequence ID" value="GBM28562.1"/>
    <property type="molecule type" value="Genomic_DNA"/>
</dbReference>
<dbReference type="OrthoDB" id="411823at2759"/>
<organism evidence="1 2">
    <name type="scientific">Araneus ventricosus</name>
    <name type="common">Orbweaver spider</name>
    <name type="synonym">Epeira ventricosa</name>
    <dbReference type="NCBI Taxonomy" id="182803"/>
    <lineage>
        <taxon>Eukaryota</taxon>
        <taxon>Metazoa</taxon>
        <taxon>Ecdysozoa</taxon>
        <taxon>Arthropoda</taxon>
        <taxon>Chelicerata</taxon>
        <taxon>Arachnida</taxon>
        <taxon>Araneae</taxon>
        <taxon>Araneomorphae</taxon>
        <taxon>Entelegynae</taxon>
        <taxon>Araneoidea</taxon>
        <taxon>Araneidae</taxon>
        <taxon>Araneus</taxon>
    </lineage>
</organism>
<reference evidence="1 2" key="1">
    <citation type="journal article" date="2019" name="Sci. Rep.">
        <title>Orb-weaving spider Araneus ventricosus genome elucidates the spidroin gene catalogue.</title>
        <authorList>
            <person name="Kono N."/>
            <person name="Nakamura H."/>
            <person name="Ohtoshi R."/>
            <person name="Moran D.A.P."/>
            <person name="Shinohara A."/>
            <person name="Yoshida Y."/>
            <person name="Fujiwara M."/>
            <person name="Mori M."/>
            <person name="Tomita M."/>
            <person name="Arakawa K."/>
        </authorList>
    </citation>
    <scope>NUCLEOTIDE SEQUENCE [LARGE SCALE GENOMIC DNA]</scope>
</reference>
<evidence type="ECO:0000313" key="1">
    <source>
        <dbReference type="EMBL" id="GBM28562.1"/>
    </source>
</evidence>
<comment type="caution">
    <text evidence="1">The sequence shown here is derived from an EMBL/GenBank/DDBJ whole genome shotgun (WGS) entry which is preliminary data.</text>
</comment>
<proteinExistence type="predicted"/>